<comment type="caution">
    <text evidence="1">The sequence shown here is derived from an EMBL/GenBank/DDBJ whole genome shotgun (WGS) entry which is preliminary data.</text>
</comment>
<evidence type="ECO:0000313" key="1">
    <source>
        <dbReference type="EMBL" id="KKN27198.1"/>
    </source>
</evidence>
<reference evidence="1" key="1">
    <citation type="journal article" date="2015" name="Nature">
        <title>Complex archaea that bridge the gap between prokaryotes and eukaryotes.</title>
        <authorList>
            <person name="Spang A."/>
            <person name="Saw J.H."/>
            <person name="Jorgensen S.L."/>
            <person name="Zaremba-Niedzwiedzka K."/>
            <person name="Martijn J."/>
            <person name="Lind A.E."/>
            <person name="van Eijk R."/>
            <person name="Schleper C."/>
            <person name="Guy L."/>
            <person name="Ettema T.J."/>
        </authorList>
    </citation>
    <scope>NUCLEOTIDE SEQUENCE</scope>
</reference>
<dbReference type="EMBL" id="LAZR01002659">
    <property type="protein sequence ID" value="KKN27198.1"/>
    <property type="molecule type" value="Genomic_DNA"/>
</dbReference>
<proteinExistence type="predicted"/>
<name>A0A0F9SCS6_9ZZZZ</name>
<protein>
    <submittedName>
        <fullName evidence="1">Uncharacterized protein</fullName>
    </submittedName>
</protein>
<accession>A0A0F9SCS6</accession>
<dbReference type="AlphaFoldDB" id="A0A0F9SCS6"/>
<gene>
    <name evidence="1" type="ORF">LCGC14_0867180</name>
</gene>
<organism evidence="1">
    <name type="scientific">marine sediment metagenome</name>
    <dbReference type="NCBI Taxonomy" id="412755"/>
    <lineage>
        <taxon>unclassified sequences</taxon>
        <taxon>metagenomes</taxon>
        <taxon>ecological metagenomes</taxon>
    </lineage>
</organism>
<sequence>MLKTLITGGRQSGKTTQLEKLTKGLTIMVVVNWAMARERARNSIMPVAVLKDVDDGNKLKGYDTILLDNIDMMGPEALALINYYRRTAEIHASVTPMIIEDRENPPWQYTIRAMTKVQLEASPDVEKYAESMEVKLAVTQLYGAWVVCE</sequence>